<dbReference type="Proteomes" id="UP000318307">
    <property type="component" value="Unassembled WGS sequence"/>
</dbReference>
<dbReference type="AlphaFoldDB" id="A0A562S754"/>
<sequence length="282" mass="32555">MKIRAFFMQGALFCCLIFLFSLAWQWSHSQRAGVLHDTPVGYTLPSRVLYPMSLRFKGLVSNFVFLQTIMTLGEEIGKQVPFGERHHNYLVSSIHTVTDLDPRFWDPYLFAVMTLTWDFEDFDTARMFLEKAMKHKDTDWRPPYFLGFNCFYFLGDTACGAHYMGLASDKKGSPSYLPMLATRLAADAGTYKPAIFLLRQSIAETRHPSLLQHMKKRLEALELLDYLEEQIKIYYGKYKKYPESWEGMVVKGLLETLPKDPYGGELIMRGGRVYTTSGLLDK</sequence>
<accession>A0A562S754</accession>
<dbReference type="InterPro" id="IPR045584">
    <property type="entry name" value="Pilin-like"/>
</dbReference>
<proteinExistence type="predicted"/>
<reference evidence="1 2" key="1">
    <citation type="submission" date="2019-07" db="EMBL/GenBank/DDBJ databases">
        <title>Genome sequencing of 100 strains of the haloalkaliphilic chemolithoautotrophic sulfur-oxidizing bacterium Thioalkalivibrio.</title>
        <authorList>
            <person name="Muyzer G."/>
        </authorList>
    </citation>
    <scope>NUCLEOTIDE SEQUENCE [LARGE SCALE GENOMIC DNA]</scope>
    <source>
        <strain evidence="1 2">ASO4-4</strain>
    </source>
</reference>
<gene>
    <name evidence="1" type="ORF">LZ24_00002</name>
</gene>
<evidence type="ECO:0000313" key="1">
    <source>
        <dbReference type="EMBL" id="TWI77202.1"/>
    </source>
</evidence>
<name>A0A562S754_9BACT</name>
<dbReference type="EMBL" id="VLLC01000001">
    <property type="protein sequence ID" value="TWI77202.1"/>
    <property type="molecule type" value="Genomic_DNA"/>
</dbReference>
<dbReference type="RefSeq" id="WP_144681031.1">
    <property type="nucleotide sequence ID" value="NZ_VLLC01000001.1"/>
</dbReference>
<organism evidence="1 2">
    <name type="scientific">Desulfobotulus alkaliphilus</name>
    <dbReference type="NCBI Taxonomy" id="622671"/>
    <lineage>
        <taxon>Bacteria</taxon>
        <taxon>Pseudomonadati</taxon>
        <taxon>Thermodesulfobacteriota</taxon>
        <taxon>Desulfobacteria</taxon>
        <taxon>Desulfobacterales</taxon>
        <taxon>Desulfobacteraceae</taxon>
        <taxon>Desulfobotulus</taxon>
    </lineage>
</organism>
<evidence type="ECO:0000313" key="2">
    <source>
        <dbReference type="Proteomes" id="UP000318307"/>
    </source>
</evidence>
<comment type="caution">
    <text evidence="1">The sequence shown here is derived from an EMBL/GenBank/DDBJ whole genome shotgun (WGS) entry which is preliminary data.</text>
</comment>
<dbReference type="OrthoDB" id="9783085at2"/>
<dbReference type="SUPFAM" id="SSF54523">
    <property type="entry name" value="Pili subunits"/>
    <property type="match status" value="1"/>
</dbReference>
<protein>
    <submittedName>
        <fullName evidence="1">Uncharacterized protein</fullName>
    </submittedName>
</protein>
<keyword evidence="2" id="KW-1185">Reference proteome</keyword>